<keyword evidence="1 4" id="KW-0808">Transferase</keyword>
<dbReference type="InterPro" id="IPR016181">
    <property type="entry name" value="Acyl_CoA_acyltransferase"/>
</dbReference>
<dbReference type="PROSITE" id="PS51186">
    <property type="entry name" value="GNAT"/>
    <property type="match status" value="2"/>
</dbReference>
<dbReference type="Proteomes" id="UP000054623">
    <property type="component" value="Unassembled WGS sequence"/>
</dbReference>
<evidence type="ECO:0000259" key="3">
    <source>
        <dbReference type="PROSITE" id="PS51186"/>
    </source>
</evidence>
<comment type="caution">
    <text evidence="4">The sequence shown here is derived from an EMBL/GenBank/DDBJ whole genome shotgun (WGS) entry which is preliminary data.</text>
</comment>
<dbReference type="AlphaFoldDB" id="A0A0W1JIH8"/>
<organism evidence="4 5">
    <name type="scientific">Desulfitobacterium hafniense</name>
    <name type="common">Desulfitobacterium frappieri</name>
    <dbReference type="NCBI Taxonomy" id="49338"/>
    <lineage>
        <taxon>Bacteria</taxon>
        <taxon>Bacillati</taxon>
        <taxon>Bacillota</taxon>
        <taxon>Clostridia</taxon>
        <taxon>Eubacteriales</taxon>
        <taxon>Desulfitobacteriaceae</taxon>
        <taxon>Desulfitobacterium</taxon>
    </lineage>
</organism>
<keyword evidence="2" id="KW-0012">Acyltransferase</keyword>
<dbReference type="CDD" id="cd04301">
    <property type="entry name" value="NAT_SF"/>
    <property type="match status" value="2"/>
</dbReference>
<dbReference type="NCBIfam" id="NF007853">
    <property type="entry name" value="PRK10562.1"/>
    <property type="match status" value="1"/>
</dbReference>
<feature type="domain" description="N-acetyltransferase" evidence="3">
    <location>
        <begin position="1"/>
        <end position="141"/>
    </location>
</feature>
<dbReference type="OrthoDB" id="1821130at2"/>
<dbReference type="InterPro" id="IPR000182">
    <property type="entry name" value="GNAT_dom"/>
</dbReference>
<evidence type="ECO:0000313" key="5">
    <source>
        <dbReference type="Proteomes" id="UP000054623"/>
    </source>
</evidence>
<dbReference type="Pfam" id="PF00583">
    <property type="entry name" value="Acetyltransf_1"/>
    <property type="match status" value="1"/>
</dbReference>
<protein>
    <submittedName>
        <fullName evidence="4">GNAT family acetyltransferase</fullName>
    </submittedName>
</protein>
<dbReference type="RefSeq" id="WP_011459678.1">
    <property type="nucleotide sequence ID" value="NZ_JAYFNZ010000049.1"/>
</dbReference>
<evidence type="ECO:0000256" key="2">
    <source>
        <dbReference type="ARBA" id="ARBA00023315"/>
    </source>
</evidence>
<feature type="domain" description="N-acetyltransferase" evidence="3">
    <location>
        <begin position="155"/>
        <end position="291"/>
    </location>
</feature>
<name>A0A0W1JIH8_DESHA</name>
<dbReference type="GO" id="GO:0016747">
    <property type="term" value="F:acyltransferase activity, transferring groups other than amino-acyl groups"/>
    <property type="evidence" value="ECO:0007669"/>
    <property type="project" value="InterPro"/>
</dbReference>
<dbReference type="SUPFAM" id="SSF55729">
    <property type="entry name" value="Acyl-CoA N-acyltransferases (Nat)"/>
    <property type="match status" value="2"/>
</dbReference>
<sequence>MKIRKFEPKDRDSIVEIWYKASIIAHDFIPKEIWEAEKTTIRDQYLPLAETWVAEEEGKVIGFISLLDQYIGGLFVEPSQQGKGAGTQLIQRAQEEKGHLTVGVYSKNSAARGFYRKHGFRKTNEELQTETGEIVINKAWKQAGDSVKSGESKPAAIRALVIEDYDAVIELWQSTEGIGLSEADSRENIRRFLARNPYLSSVAEKDGEILGAVLCGHDSRRGYLHHLAVRSDRRLQGIGKRLVDISLENLKAEGIDKCHIFVFRENEKGVAFWAQNEWKARLDLTIMSKRT</sequence>
<evidence type="ECO:0000313" key="4">
    <source>
        <dbReference type="EMBL" id="KTE91465.1"/>
    </source>
</evidence>
<dbReference type="EMBL" id="LOCK01000025">
    <property type="protein sequence ID" value="KTE91465.1"/>
    <property type="molecule type" value="Genomic_DNA"/>
</dbReference>
<dbReference type="PANTHER" id="PTHR43800:SF1">
    <property type="entry name" value="PEPTIDYL-LYSINE N-ACETYLTRANSFERASE YJAB"/>
    <property type="match status" value="1"/>
</dbReference>
<gene>
    <name evidence="4" type="ORF">AT727_22350</name>
</gene>
<dbReference type="Pfam" id="PF13508">
    <property type="entry name" value="Acetyltransf_7"/>
    <property type="match status" value="1"/>
</dbReference>
<accession>A0A0W1JIH8</accession>
<evidence type="ECO:0000256" key="1">
    <source>
        <dbReference type="ARBA" id="ARBA00022679"/>
    </source>
</evidence>
<proteinExistence type="predicted"/>
<dbReference type="PANTHER" id="PTHR43800">
    <property type="entry name" value="PEPTIDYL-LYSINE N-ACETYLTRANSFERASE YJAB"/>
    <property type="match status" value="1"/>
</dbReference>
<reference evidence="4 5" key="1">
    <citation type="submission" date="2015-12" db="EMBL/GenBank/DDBJ databases">
        <title>Draft Genome Sequence of Desulfitobacterium hafniense Strain DH, a Sulfate-reducing Bacterium Isolated from Paddy Soils.</title>
        <authorList>
            <person name="Bao P."/>
            <person name="Zhang X."/>
            <person name="Li G."/>
        </authorList>
    </citation>
    <scope>NUCLEOTIDE SEQUENCE [LARGE SCALE GENOMIC DNA]</scope>
    <source>
        <strain evidence="4 5">DH</strain>
    </source>
</reference>
<dbReference type="Gene3D" id="3.40.630.30">
    <property type="match status" value="2"/>
</dbReference>